<feature type="binding site" evidence="5">
    <location>
        <position position="252"/>
    </location>
    <ligand>
        <name>FAD</name>
        <dbReference type="ChEBI" id="CHEBI:57692"/>
    </ligand>
</feature>
<dbReference type="PRINTS" id="PR00147">
    <property type="entry name" value="DNAPHOTLYASE"/>
</dbReference>
<dbReference type="InterPro" id="IPR014729">
    <property type="entry name" value="Rossmann-like_a/b/a_fold"/>
</dbReference>
<dbReference type="GO" id="GO:0006950">
    <property type="term" value="P:response to stress"/>
    <property type="evidence" value="ECO:0007669"/>
    <property type="project" value="UniProtKB-ARBA"/>
</dbReference>
<evidence type="ECO:0000256" key="1">
    <source>
        <dbReference type="ARBA" id="ARBA00001932"/>
    </source>
</evidence>
<dbReference type="InterPro" id="IPR002081">
    <property type="entry name" value="Cryptochrome/DNA_photolyase_1"/>
</dbReference>
<dbReference type="AlphaFoldDB" id="A0A6N6MEI6"/>
<keyword evidence="9" id="KW-0456">Lyase</keyword>
<dbReference type="InterPro" id="IPR018394">
    <property type="entry name" value="DNA_photolyase_1_CS_C"/>
</dbReference>
<dbReference type="EMBL" id="WAAT01000032">
    <property type="protein sequence ID" value="KAB1068661.1"/>
    <property type="molecule type" value="Genomic_DNA"/>
</dbReference>
<evidence type="ECO:0000256" key="5">
    <source>
        <dbReference type="PIRSR" id="PIRSR602081-1"/>
    </source>
</evidence>
<evidence type="ECO:0000256" key="7">
    <source>
        <dbReference type="RuleBase" id="RU004182"/>
    </source>
</evidence>
<proteinExistence type="inferred from homology"/>
<dbReference type="GO" id="GO:0006139">
    <property type="term" value="P:nucleobase-containing compound metabolic process"/>
    <property type="evidence" value="ECO:0007669"/>
    <property type="project" value="UniProtKB-ARBA"/>
</dbReference>
<dbReference type="Gene3D" id="1.25.40.80">
    <property type="match status" value="1"/>
</dbReference>
<comment type="cofactor">
    <cofactor evidence="1">
        <name>(6R)-5,10-methylene-5,6,7,8-tetrahydrofolate</name>
        <dbReference type="ChEBI" id="CHEBI:15636"/>
    </cofactor>
</comment>
<name>A0A6N6MEI6_9FLAO</name>
<keyword evidence="10" id="KW-1185">Reference proteome</keyword>
<dbReference type="InterPro" id="IPR006050">
    <property type="entry name" value="DNA_photolyase_N"/>
</dbReference>
<dbReference type="InterPro" id="IPR036155">
    <property type="entry name" value="Crypto/Photolyase_N_sf"/>
</dbReference>
<dbReference type="SUPFAM" id="SSF48173">
    <property type="entry name" value="Cryptochrome/photolyase FAD-binding domain"/>
    <property type="match status" value="1"/>
</dbReference>
<dbReference type="PROSITE" id="PS00394">
    <property type="entry name" value="DNA_PHOTOLYASES_1_1"/>
    <property type="match status" value="1"/>
</dbReference>
<dbReference type="Gene3D" id="3.40.50.620">
    <property type="entry name" value="HUPs"/>
    <property type="match status" value="1"/>
</dbReference>
<evidence type="ECO:0000256" key="2">
    <source>
        <dbReference type="ARBA" id="ARBA00022630"/>
    </source>
</evidence>
<dbReference type="InterPro" id="IPR036134">
    <property type="entry name" value="Crypto/Photolyase_FAD-like_sf"/>
</dbReference>
<organism evidence="9 10">
    <name type="scientific">Pseudotamlana haliotis</name>
    <dbReference type="NCBI Taxonomy" id="2614804"/>
    <lineage>
        <taxon>Bacteria</taxon>
        <taxon>Pseudomonadati</taxon>
        <taxon>Bacteroidota</taxon>
        <taxon>Flavobacteriia</taxon>
        <taxon>Flavobacteriales</taxon>
        <taxon>Flavobacteriaceae</taxon>
        <taxon>Pseudotamlana</taxon>
    </lineage>
</organism>
<evidence type="ECO:0000313" key="9">
    <source>
        <dbReference type="EMBL" id="KAB1068661.1"/>
    </source>
</evidence>
<feature type="binding site" evidence="5">
    <location>
        <begin position="255"/>
        <end position="262"/>
    </location>
    <ligand>
        <name>FAD</name>
        <dbReference type="ChEBI" id="CHEBI:57692"/>
    </ligand>
</feature>
<feature type="site" description="Electron transfer via tryptophanyl radical" evidence="6">
    <location>
        <position position="362"/>
    </location>
</feature>
<dbReference type="GO" id="GO:0003904">
    <property type="term" value="F:deoxyribodipyrimidine photo-lyase activity"/>
    <property type="evidence" value="ECO:0007669"/>
    <property type="project" value="TreeGrafter"/>
</dbReference>
<evidence type="ECO:0000256" key="4">
    <source>
        <dbReference type="ARBA" id="ARBA00022991"/>
    </source>
</evidence>
<evidence type="ECO:0000256" key="3">
    <source>
        <dbReference type="ARBA" id="ARBA00022827"/>
    </source>
</evidence>
<keyword evidence="4 7" id="KW-0157">Chromophore</keyword>
<sequence>MEDKIAVFWFRRDLRLEDNVALHHALNSGFKVLPIFIFDEEIINTLPKQDARITFIYKSLKEIDNQLKTIGSSLRVLKGEPLEIWDKLVLDYKVKKVFFNKDYEPYALKRDESVKALLKSKGIETHTYKDQVIFEADEVLKANQTPYTVYTPYKNQWLKQFDVDKHVKLFDCQEFKSNFVSVNINFPKLVSIGFEESSIKVKPYSLDDLVQYDAVRDFPALDKTSHLSPYLRFGLVSIRQVVKHAFNTNAVFLSELIWREFFMQILFNFPKVVTQNFKPKYDAVIWRNDPTDFKKWCAGQTGYPLVDAGMRQLNQTGYMHNRVRMITAGFLCKHLLIDWRWGEAYFAEKLLDFELASNNGNWQWAAGTGCDAAPYFRIFNPTTQIQKFDKNLEYIKKWVPEFQELTYPKPIINHKEARERCLKVYREALN</sequence>
<dbReference type="GO" id="GO:0071949">
    <property type="term" value="F:FAD binding"/>
    <property type="evidence" value="ECO:0007669"/>
    <property type="project" value="TreeGrafter"/>
</dbReference>
<reference evidence="9 10" key="1">
    <citation type="submission" date="2019-09" db="EMBL/GenBank/DDBJ databases">
        <authorList>
            <person name="Cao W.R."/>
        </authorList>
    </citation>
    <scope>NUCLEOTIDE SEQUENCE [LARGE SCALE GENOMIC DNA]</scope>
    <source>
        <strain evidence="9 10">B1N29</strain>
    </source>
</reference>
<dbReference type="SUPFAM" id="SSF52425">
    <property type="entry name" value="Cryptochrome/photolyase, N-terminal domain"/>
    <property type="match status" value="1"/>
</dbReference>
<gene>
    <name evidence="9" type="ORF">F6U93_05955</name>
</gene>
<dbReference type="Pfam" id="PF03441">
    <property type="entry name" value="FAD_binding_7"/>
    <property type="match status" value="1"/>
</dbReference>
<comment type="cofactor">
    <cofactor evidence="5">
        <name>FAD</name>
        <dbReference type="ChEBI" id="CHEBI:57692"/>
    </cofactor>
    <text evidence="5">Binds 1 FAD per subunit.</text>
</comment>
<feature type="site" description="Electron transfer via tryptophanyl radical" evidence="6">
    <location>
        <position position="339"/>
    </location>
</feature>
<feature type="binding site" evidence="5">
    <location>
        <position position="212"/>
    </location>
    <ligand>
        <name>FAD</name>
        <dbReference type="ChEBI" id="CHEBI:57692"/>
    </ligand>
</feature>
<dbReference type="PROSITE" id="PS51645">
    <property type="entry name" value="PHR_CRY_ALPHA_BETA"/>
    <property type="match status" value="1"/>
</dbReference>
<evidence type="ECO:0000256" key="6">
    <source>
        <dbReference type="PIRSR" id="PIRSR602081-2"/>
    </source>
</evidence>
<dbReference type="PANTHER" id="PTHR11455">
    <property type="entry name" value="CRYPTOCHROME"/>
    <property type="match status" value="1"/>
</dbReference>
<dbReference type="InterPro" id="IPR005101">
    <property type="entry name" value="Cryptochr/Photolyase_FAD-bd"/>
</dbReference>
<dbReference type="RefSeq" id="WP_150937825.1">
    <property type="nucleotide sequence ID" value="NZ_WAAT01000032.1"/>
</dbReference>
<feature type="domain" description="Photolyase/cryptochrome alpha/beta" evidence="8">
    <location>
        <begin position="4"/>
        <end position="133"/>
    </location>
</feature>
<evidence type="ECO:0000259" key="8">
    <source>
        <dbReference type="PROSITE" id="PS51645"/>
    </source>
</evidence>
<feature type="binding site" evidence="5">
    <location>
        <begin position="224"/>
        <end position="228"/>
    </location>
    <ligand>
        <name>FAD</name>
        <dbReference type="ChEBI" id="CHEBI:57692"/>
    </ligand>
</feature>
<dbReference type="PANTHER" id="PTHR11455:SF9">
    <property type="entry name" value="CRYPTOCHROME CIRCADIAN CLOCK 5 ISOFORM X1"/>
    <property type="match status" value="1"/>
</dbReference>
<dbReference type="Pfam" id="PF00875">
    <property type="entry name" value="DNA_photolyase"/>
    <property type="match status" value="1"/>
</dbReference>
<feature type="site" description="Electron transfer via tryptophanyl radical" evidence="6">
    <location>
        <position position="286"/>
    </location>
</feature>
<accession>A0A6N6MEI6</accession>
<comment type="similarity">
    <text evidence="7">Belongs to the DNA photolyase family.</text>
</comment>
<evidence type="ECO:0000313" key="10">
    <source>
        <dbReference type="Proteomes" id="UP000441333"/>
    </source>
</evidence>
<keyword evidence="3 5" id="KW-0274">FAD</keyword>
<dbReference type="GO" id="GO:0003677">
    <property type="term" value="F:DNA binding"/>
    <property type="evidence" value="ECO:0007669"/>
    <property type="project" value="TreeGrafter"/>
</dbReference>
<keyword evidence="2 5" id="KW-0285">Flavoprotein</keyword>
<dbReference type="Proteomes" id="UP000441333">
    <property type="component" value="Unassembled WGS sequence"/>
</dbReference>
<comment type="caution">
    <text evidence="9">The sequence shown here is derived from an EMBL/GenBank/DDBJ whole genome shotgun (WGS) entry which is preliminary data.</text>
</comment>
<protein>
    <submittedName>
        <fullName evidence="9">Deoxyribodipyrimidine photo-lyase</fullName>
    </submittedName>
</protein>
<dbReference type="Gene3D" id="1.10.579.10">
    <property type="entry name" value="DNA Cyclobutane Dipyrimidine Photolyase, subunit A, domain 3"/>
    <property type="match status" value="1"/>
</dbReference>
<dbReference type="GO" id="GO:0009416">
    <property type="term" value="P:response to light stimulus"/>
    <property type="evidence" value="ECO:0007669"/>
    <property type="project" value="TreeGrafter"/>
</dbReference>